<dbReference type="SUPFAM" id="SSF159659">
    <property type="entry name" value="Cgl1923-like"/>
    <property type="match status" value="1"/>
</dbReference>
<sequence>MAATKKSPSTMKNVGLRNGNGIHLKEPSVRFVETEHVNKKGYTLIEGFPGTGLVGTIACKYLVENVEFREIGHLHSELFMPIIRIKNGLPVFPSRIFVNEKLKLVVLVSEQVIPRPFIPRVAQTVVEWILQNELARVISLAGIETGNKADVKVYGIAANPESKDIFKGLDVEMIEDGITTGVTAIMLLHLKESNVRGVSLLGNVTFGADYKAAAELIKRLNKLLKLNLKVEPLYEQAKKTEQEILAQLKKVQETQEAEDRMEPGKGPSSYA</sequence>
<dbReference type="PANTHER" id="PTHR35610">
    <property type="entry name" value="3-ISOPROPYLMALATE DEHYDRATASE-RELATED"/>
    <property type="match status" value="1"/>
</dbReference>
<feature type="region of interest" description="Disordered" evidence="1">
    <location>
        <begin position="252"/>
        <end position="271"/>
    </location>
</feature>
<dbReference type="Proteomes" id="UP000774699">
    <property type="component" value="Unassembled WGS sequence"/>
</dbReference>
<evidence type="ECO:0000313" key="2">
    <source>
        <dbReference type="EMBL" id="MBM3282065.1"/>
    </source>
</evidence>
<evidence type="ECO:0000313" key="3">
    <source>
        <dbReference type="Proteomes" id="UP000774699"/>
    </source>
</evidence>
<dbReference type="EMBL" id="VGJJ01000008">
    <property type="protein sequence ID" value="MBM3282065.1"/>
    <property type="molecule type" value="Genomic_DNA"/>
</dbReference>
<feature type="compositionally biased region" description="Basic and acidic residues" evidence="1">
    <location>
        <begin position="252"/>
        <end position="263"/>
    </location>
</feature>
<dbReference type="Gene3D" id="3.40.50.10900">
    <property type="entry name" value="PAC-like subunit"/>
    <property type="match status" value="1"/>
</dbReference>
<dbReference type="InterPro" id="IPR019151">
    <property type="entry name" value="Proteasome_assmbl_chaperone_2"/>
</dbReference>
<name>A0A8T4CAA3_9ARCH</name>
<organism evidence="2 3">
    <name type="scientific">Candidatus Iainarchaeum sp</name>
    <dbReference type="NCBI Taxonomy" id="3101447"/>
    <lineage>
        <taxon>Archaea</taxon>
        <taxon>Candidatus Iainarchaeota</taxon>
        <taxon>Candidatus Iainarchaeia</taxon>
        <taxon>Candidatus Iainarchaeales</taxon>
        <taxon>Candidatus Iainarchaeaceae</taxon>
        <taxon>Candidatus Iainarchaeum</taxon>
    </lineage>
</organism>
<proteinExistence type="predicted"/>
<accession>A0A8T4CAA3</accession>
<dbReference type="InterPro" id="IPR038389">
    <property type="entry name" value="PSMG2_sf"/>
</dbReference>
<keyword evidence="2" id="KW-0647">Proteasome</keyword>
<dbReference type="AlphaFoldDB" id="A0A8T4CAA3"/>
<evidence type="ECO:0000256" key="1">
    <source>
        <dbReference type="SAM" id="MobiDB-lite"/>
    </source>
</evidence>
<dbReference type="Pfam" id="PF09754">
    <property type="entry name" value="PAC2"/>
    <property type="match status" value="1"/>
</dbReference>
<comment type="caution">
    <text evidence="2">The sequence shown here is derived from an EMBL/GenBank/DDBJ whole genome shotgun (WGS) entry which is preliminary data.</text>
</comment>
<protein>
    <submittedName>
        <fullName evidence="2">Proteasome assembly chaperone family protein</fullName>
    </submittedName>
</protein>
<dbReference type="PANTHER" id="PTHR35610:SF3">
    <property type="entry name" value="PROTEASOME ASSEMBLY CHAPERONE FAMILY PROTEIN"/>
    <property type="match status" value="1"/>
</dbReference>
<reference evidence="2" key="1">
    <citation type="submission" date="2019-03" db="EMBL/GenBank/DDBJ databases">
        <title>Lake Tanganyika Metagenome-Assembled Genomes (MAGs).</title>
        <authorList>
            <person name="Tran P."/>
        </authorList>
    </citation>
    <scope>NUCLEOTIDE SEQUENCE</scope>
    <source>
        <strain evidence="2">M_DeepCast_50m_m2_156</strain>
    </source>
</reference>
<dbReference type="GO" id="GO:0000502">
    <property type="term" value="C:proteasome complex"/>
    <property type="evidence" value="ECO:0007669"/>
    <property type="project" value="UniProtKB-KW"/>
</dbReference>
<gene>
    <name evidence="2" type="ORF">FJY86_01845</name>
</gene>